<sequence length="199" mass="23069">MSDNEEPTAKHFKLQSQKQEPEDAMEEGHEEWLSEDVLSEDEYYQTSQKQEPEDAMEEGHEEWLSEDVLSEDEYYQTVSKTSFETTKSYVHLSNVLTMKENIVVQPYLGDYYYCPHSHCTVRILFLTNSILVKTTLGMTDSPLCRACMEEEETALHIIQHCPALSNYRVRYLGPPRSPPEITSNIKGLLGFFGELDWLE</sequence>
<evidence type="ECO:0000256" key="1">
    <source>
        <dbReference type="SAM" id="MobiDB-lite"/>
    </source>
</evidence>
<feature type="compositionally biased region" description="Acidic residues" evidence="1">
    <location>
        <begin position="33"/>
        <end position="43"/>
    </location>
</feature>
<organism evidence="2 3">
    <name type="scientific">Papilio machaon</name>
    <name type="common">Old World swallowtail butterfly</name>
    <dbReference type="NCBI Taxonomy" id="76193"/>
    <lineage>
        <taxon>Eukaryota</taxon>
        <taxon>Metazoa</taxon>
        <taxon>Ecdysozoa</taxon>
        <taxon>Arthropoda</taxon>
        <taxon>Hexapoda</taxon>
        <taxon>Insecta</taxon>
        <taxon>Pterygota</taxon>
        <taxon>Neoptera</taxon>
        <taxon>Endopterygota</taxon>
        <taxon>Lepidoptera</taxon>
        <taxon>Glossata</taxon>
        <taxon>Ditrysia</taxon>
        <taxon>Papilionoidea</taxon>
        <taxon>Papilionidae</taxon>
        <taxon>Papilioninae</taxon>
        <taxon>Papilio</taxon>
    </lineage>
</organism>
<reference evidence="2 3" key="1">
    <citation type="journal article" date="2015" name="Nat. Commun.">
        <title>Outbred genome sequencing and CRISPR/Cas9 gene editing in butterflies.</title>
        <authorList>
            <person name="Li X."/>
            <person name="Fan D."/>
            <person name="Zhang W."/>
            <person name="Liu G."/>
            <person name="Zhang L."/>
            <person name="Zhao L."/>
            <person name="Fang X."/>
            <person name="Chen L."/>
            <person name="Dong Y."/>
            <person name="Chen Y."/>
            <person name="Ding Y."/>
            <person name="Zhao R."/>
            <person name="Feng M."/>
            <person name="Zhu Y."/>
            <person name="Feng Y."/>
            <person name="Jiang X."/>
            <person name="Zhu D."/>
            <person name="Xiang H."/>
            <person name="Feng X."/>
            <person name="Li S."/>
            <person name="Wang J."/>
            <person name="Zhang G."/>
            <person name="Kronforst M.R."/>
            <person name="Wang W."/>
        </authorList>
    </citation>
    <scope>NUCLEOTIDE SEQUENCE [LARGE SCALE GENOMIC DNA]</scope>
    <source>
        <strain evidence="2">Ya'a_city_454_Pm</strain>
        <tissue evidence="2">Whole body</tissue>
    </source>
</reference>
<dbReference type="EMBL" id="KQ460648">
    <property type="protein sequence ID" value="KPJ13142.1"/>
    <property type="molecule type" value="Genomic_DNA"/>
</dbReference>
<evidence type="ECO:0000313" key="2">
    <source>
        <dbReference type="EMBL" id="KPJ13142.1"/>
    </source>
</evidence>
<accession>A0A0N1IDY2</accession>
<evidence type="ECO:0000313" key="3">
    <source>
        <dbReference type="Proteomes" id="UP000053240"/>
    </source>
</evidence>
<keyword evidence="3" id="KW-1185">Reference proteome</keyword>
<dbReference type="AlphaFoldDB" id="A0A0N1IDY2"/>
<protein>
    <submittedName>
        <fullName evidence="2">Uncharacterized protein</fullName>
    </submittedName>
</protein>
<gene>
    <name evidence="2" type="ORF">RR48_01413</name>
</gene>
<feature type="region of interest" description="Disordered" evidence="1">
    <location>
        <begin position="1"/>
        <end position="63"/>
    </location>
</feature>
<proteinExistence type="predicted"/>
<dbReference type="Proteomes" id="UP000053240">
    <property type="component" value="Unassembled WGS sequence"/>
</dbReference>
<dbReference type="InParanoid" id="A0A0N1IDY2"/>
<name>A0A0N1IDY2_PAPMA</name>